<keyword evidence="1" id="KW-0732">Signal</keyword>
<reference evidence="4 5" key="1">
    <citation type="submission" date="2023-08" db="EMBL/GenBank/DDBJ databases">
        <authorList>
            <person name="Folkvardsen B D."/>
            <person name="Norman A."/>
        </authorList>
    </citation>
    <scope>NUCLEOTIDE SEQUENCE [LARGE SCALE GENOMIC DNA]</scope>
    <source>
        <strain evidence="4 5">Mu0083</strain>
    </source>
</reference>
<dbReference type="RefSeq" id="WP_308475801.1">
    <property type="nucleotide sequence ID" value="NZ_OY726394.1"/>
</dbReference>
<accession>A0ABM9L8K0</accession>
<dbReference type="InterPro" id="IPR056463">
    <property type="entry name" value="DUF7373_C"/>
</dbReference>
<evidence type="ECO:0000259" key="3">
    <source>
        <dbReference type="Pfam" id="PF24092"/>
    </source>
</evidence>
<organism evidence="4 5">
    <name type="scientific">[Mycobacterium] kokjensenii</name>
    <dbReference type="NCBI Taxonomy" id="3064287"/>
    <lineage>
        <taxon>Bacteria</taxon>
        <taxon>Bacillati</taxon>
        <taxon>Actinomycetota</taxon>
        <taxon>Actinomycetes</taxon>
        <taxon>Mycobacteriales</taxon>
        <taxon>Mycobacteriaceae</taxon>
        <taxon>Mycolicibacter</taxon>
    </lineage>
</organism>
<evidence type="ECO:0000259" key="2">
    <source>
        <dbReference type="Pfam" id="PF24088"/>
    </source>
</evidence>
<gene>
    <name evidence="4" type="ORF">MU0083_000891</name>
</gene>
<name>A0ABM9L8K0_9MYCO</name>
<feature type="domain" description="DUF7373" evidence="3">
    <location>
        <begin position="285"/>
        <end position="406"/>
    </location>
</feature>
<evidence type="ECO:0000313" key="4">
    <source>
        <dbReference type="EMBL" id="CAJ1494682.1"/>
    </source>
</evidence>
<sequence length="408" mass="42324">MRCGRRPTWVALCVLALTGCGHAVTGTAVPAAAPPDSVDLRALDTGTYPTTPAPTWGTAGTEDAGRRAEGQRLAGHVVGPWQVDPRFVDGSAGPAAIVTEPKHLGAVLWPTLAAPVHGHPFLVAFSADRHVTDPGDPTALRNTVLLFATAEAATAVAEGMSQTAMDGRMSIEFYSPVPTEPVRAVPIPGHPDSTGAVLTHIVDGVEVRELTAITAHGRFVLVEVARSAEGPDRAAEFAGRALDLQIPLLEDFTPTDPTHLAELSLDPAGLLARTLPLPTVGGGLANTTFDQRGAVHLEDHPIDVAEALADAGVDAVVNAGDSVYRAGDPDRARRLADRLADLVAAGGAARPGPAVPGLPSGHCLSDTGGLVVRHRCFAAVDRYVIKSVAQQLNSAQQQVAAQYRMLTG</sequence>
<feature type="chain" id="PRO_5045941434" evidence="1">
    <location>
        <begin position="24"/>
        <end position="408"/>
    </location>
</feature>
<protein>
    <submittedName>
        <fullName evidence="4">Uncharacterized protein</fullName>
    </submittedName>
</protein>
<proteinExistence type="predicted"/>
<dbReference type="Pfam" id="PF24088">
    <property type="entry name" value="DUF7373"/>
    <property type="match status" value="1"/>
</dbReference>
<dbReference type="InterPro" id="IPR055797">
    <property type="entry name" value="DUF7373"/>
</dbReference>
<dbReference type="Proteomes" id="UP001190336">
    <property type="component" value="Chromosome"/>
</dbReference>
<dbReference type="Pfam" id="PF24092">
    <property type="entry name" value="DUF7373_C"/>
    <property type="match status" value="1"/>
</dbReference>
<keyword evidence="5" id="KW-1185">Reference proteome</keyword>
<evidence type="ECO:0000313" key="5">
    <source>
        <dbReference type="Proteomes" id="UP001190336"/>
    </source>
</evidence>
<dbReference type="PROSITE" id="PS51257">
    <property type="entry name" value="PROKAR_LIPOPROTEIN"/>
    <property type="match status" value="1"/>
</dbReference>
<feature type="signal peptide" evidence="1">
    <location>
        <begin position="1"/>
        <end position="23"/>
    </location>
</feature>
<dbReference type="EMBL" id="OY726394">
    <property type="protein sequence ID" value="CAJ1494682.1"/>
    <property type="molecule type" value="Genomic_DNA"/>
</dbReference>
<evidence type="ECO:0000256" key="1">
    <source>
        <dbReference type="SAM" id="SignalP"/>
    </source>
</evidence>
<feature type="domain" description="DUF7373" evidence="2">
    <location>
        <begin position="57"/>
        <end position="264"/>
    </location>
</feature>